<feature type="region of interest" description="Disordered" evidence="3">
    <location>
        <begin position="91"/>
        <end position="113"/>
    </location>
</feature>
<keyword evidence="7" id="KW-1185">Reference proteome</keyword>
<dbReference type="AlphaFoldDB" id="A0A7K7LJR5"/>
<feature type="domain" description="SRCR" evidence="5">
    <location>
        <begin position="1"/>
        <end position="89"/>
    </location>
</feature>
<feature type="compositionally biased region" description="Low complexity" evidence="3">
    <location>
        <begin position="408"/>
        <end position="417"/>
    </location>
</feature>
<feature type="non-terminal residue" evidence="6">
    <location>
        <position position="428"/>
    </location>
</feature>
<comment type="caution">
    <text evidence="6">The sequence shown here is derived from an EMBL/GenBank/DDBJ whole genome shotgun (WGS) entry which is preliminary data.</text>
</comment>
<dbReference type="InterPro" id="IPR003566">
    <property type="entry name" value="Tcell_CD5"/>
</dbReference>
<feature type="transmembrane region" description="Helical" evidence="4">
    <location>
        <begin position="313"/>
        <end position="338"/>
    </location>
</feature>
<evidence type="ECO:0000256" key="1">
    <source>
        <dbReference type="ARBA" id="ARBA00023157"/>
    </source>
</evidence>
<comment type="caution">
    <text evidence="2">Lacks conserved residue(s) required for the propagation of feature annotation.</text>
</comment>
<feature type="region of interest" description="Disordered" evidence="3">
    <location>
        <begin position="362"/>
        <end position="428"/>
    </location>
</feature>
<organism evidence="6 7">
    <name type="scientific">Asarcornis scutulata</name>
    <dbReference type="NCBI Taxonomy" id="75869"/>
    <lineage>
        <taxon>Eukaryota</taxon>
        <taxon>Metazoa</taxon>
        <taxon>Chordata</taxon>
        <taxon>Craniata</taxon>
        <taxon>Vertebrata</taxon>
        <taxon>Euteleostomi</taxon>
        <taxon>Archelosauria</taxon>
        <taxon>Archosauria</taxon>
        <taxon>Dinosauria</taxon>
        <taxon>Saurischia</taxon>
        <taxon>Theropoda</taxon>
        <taxon>Coelurosauria</taxon>
        <taxon>Aves</taxon>
        <taxon>Neognathae</taxon>
        <taxon>Galloanserae</taxon>
        <taxon>Anseriformes</taxon>
        <taxon>Anatidae</taxon>
        <taxon>Anatinae</taxon>
        <taxon>Asarcornis</taxon>
    </lineage>
</organism>
<dbReference type="InterPro" id="IPR001190">
    <property type="entry name" value="SRCR"/>
</dbReference>
<name>A0A7K7LJR5_9AVES</name>
<feature type="domain" description="SRCR" evidence="5">
    <location>
        <begin position="218"/>
        <end position="264"/>
    </location>
</feature>
<dbReference type="PRINTS" id="PR01409">
    <property type="entry name" value="TCELLCD5"/>
</dbReference>
<dbReference type="PROSITE" id="PS50287">
    <property type="entry name" value="SRCR_2"/>
    <property type="match status" value="3"/>
</dbReference>
<keyword evidence="1" id="KW-1015">Disulfide bond</keyword>
<dbReference type="EMBL" id="VZSO01009040">
    <property type="protein sequence ID" value="NWZ30975.1"/>
    <property type="molecule type" value="Genomic_DNA"/>
</dbReference>
<feature type="non-terminal residue" evidence="6">
    <location>
        <position position="1"/>
    </location>
</feature>
<feature type="domain" description="SRCR" evidence="5">
    <location>
        <begin position="115"/>
        <end position="210"/>
    </location>
</feature>
<dbReference type="SUPFAM" id="SSF56487">
    <property type="entry name" value="SRCR-like"/>
    <property type="match status" value="3"/>
</dbReference>
<reference evidence="6 7" key="1">
    <citation type="submission" date="2019-09" db="EMBL/GenBank/DDBJ databases">
        <title>Bird 10,000 Genomes (B10K) Project - Family phase.</title>
        <authorList>
            <person name="Zhang G."/>
        </authorList>
    </citation>
    <scope>NUCLEOTIDE SEQUENCE [LARGE SCALE GENOMIC DNA]</scope>
    <source>
        <strain evidence="6">OUT-0051</strain>
        <tissue evidence="6">Kidney</tissue>
    </source>
</reference>
<evidence type="ECO:0000256" key="2">
    <source>
        <dbReference type="PROSITE-ProRule" id="PRU00196"/>
    </source>
</evidence>
<dbReference type="GO" id="GO:0031295">
    <property type="term" value="P:T cell costimulation"/>
    <property type="evidence" value="ECO:0007669"/>
    <property type="project" value="TreeGrafter"/>
</dbReference>
<proteinExistence type="predicted"/>
<evidence type="ECO:0000259" key="5">
    <source>
        <dbReference type="PROSITE" id="PS50287"/>
    </source>
</evidence>
<evidence type="ECO:0000313" key="7">
    <source>
        <dbReference type="Proteomes" id="UP000525565"/>
    </source>
</evidence>
<dbReference type="PANTHER" id="PTHR47309:SF1">
    <property type="entry name" value="T-CELL SURFACE GLYCOPROTEIN CD5"/>
    <property type="match status" value="1"/>
</dbReference>
<protein>
    <submittedName>
        <fullName evidence="6">CD5 protein</fullName>
    </submittedName>
</protein>
<dbReference type="GO" id="GO:0005886">
    <property type="term" value="C:plasma membrane"/>
    <property type="evidence" value="ECO:0007669"/>
    <property type="project" value="TreeGrafter"/>
</dbReference>
<evidence type="ECO:0000256" key="3">
    <source>
        <dbReference type="SAM" id="MobiDB-lite"/>
    </source>
</evidence>
<dbReference type="Gene3D" id="3.10.250.10">
    <property type="entry name" value="SRCR-like domain"/>
    <property type="match status" value="3"/>
</dbReference>
<keyword evidence="4" id="KW-0812">Transmembrane</keyword>
<evidence type="ECO:0000256" key="4">
    <source>
        <dbReference type="SAM" id="Phobius"/>
    </source>
</evidence>
<feature type="compositionally biased region" description="Pro residues" evidence="3">
    <location>
        <begin position="99"/>
        <end position="112"/>
    </location>
</feature>
<gene>
    <name evidence="6" type="primary">Cd5</name>
    <name evidence="6" type="ORF">ASASCU_R04336</name>
</gene>
<evidence type="ECO:0000313" key="6">
    <source>
        <dbReference type="EMBL" id="NWZ30975.1"/>
    </source>
</evidence>
<dbReference type="Pfam" id="PF00530">
    <property type="entry name" value="SRCR"/>
    <property type="match status" value="2"/>
</dbReference>
<keyword evidence="4" id="KW-1133">Transmembrane helix</keyword>
<accession>A0A7K7LJR5</accession>
<dbReference type="SMART" id="SM00202">
    <property type="entry name" value="SR"/>
    <property type="match status" value="2"/>
</dbReference>
<keyword evidence="4" id="KW-0472">Membrane</keyword>
<dbReference type="InterPro" id="IPR036772">
    <property type="entry name" value="SRCR-like_dom_sf"/>
</dbReference>
<dbReference type="PANTHER" id="PTHR47309">
    <property type="entry name" value="T-CELL SURFACE GLYCOPROTEIN CD5"/>
    <property type="match status" value="1"/>
</dbReference>
<sequence length="428" mass="46052">LRLTGGSCRCAGKLEVYTERGWSPVCGDMKKQEAASICQQLSCGPLSAAGNLMVDSNREPRVQAVRCAGTGRCRWLPANCSSHATFICSEPAPTTTKPPTTPPTTSPEPTGPPRLRLVDGNFSCSGFVELHVRGRWGAVASSPGNWMELGARVCSALGCGSPIHGPAAPQPSQLLVKWEALELCRSPQLLDCFNRTRAGRGRAPAFLTCSGSQPQAVRRLAGGPTPCEGDIEVFQQGRWQVLCDQRVLRNERGRQLCRELRCGNLSSSTEVREPLAMGVSCDTPQVLSPRGDIRPLTGQDSKPRPAGVAAGTVASICLALLLFGILLLICGPPAYRWLMKKISKKKQRQWIGPTGLNQNVSFHRNSTVTLRPRADGQRAQGGDNDYAQPPQKSSHLSAYAALESAARSSNPPDNSSDSDYDLQSARRL</sequence>
<dbReference type="Proteomes" id="UP000525565">
    <property type="component" value="Unassembled WGS sequence"/>
</dbReference>